<evidence type="ECO:0000313" key="3">
    <source>
        <dbReference type="Proteomes" id="UP000765509"/>
    </source>
</evidence>
<feature type="region of interest" description="Disordered" evidence="1">
    <location>
        <begin position="31"/>
        <end position="72"/>
    </location>
</feature>
<keyword evidence="3" id="KW-1185">Reference proteome</keyword>
<sequence>MVQTDEIQADQIWLELVLQYLGMPPLEQEHFSVPSDSFSSTEFSSSSSPSSPGPLKMDHKAPGNPSTTPENELELPSGMVLLLPKWVICLIWPSVEELLGCHQEELLELE</sequence>
<gene>
    <name evidence="2" type="ORF">O181_062321</name>
</gene>
<proteinExistence type="predicted"/>
<evidence type="ECO:0000256" key="1">
    <source>
        <dbReference type="SAM" id="MobiDB-lite"/>
    </source>
</evidence>
<name>A0A9Q3EPJ2_9BASI</name>
<evidence type="ECO:0000313" key="2">
    <source>
        <dbReference type="EMBL" id="MBW0522606.1"/>
    </source>
</evidence>
<dbReference type="EMBL" id="AVOT02029679">
    <property type="protein sequence ID" value="MBW0522606.1"/>
    <property type="molecule type" value="Genomic_DNA"/>
</dbReference>
<comment type="caution">
    <text evidence="2">The sequence shown here is derived from an EMBL/GenBank/DDBJ whole genome shotgun (WGS) entry which is preliminary data.</text>
</comment>
<reference evidence="2" key="1">
    <citation type="submission" date="2021-03" db="EMBL/GenBank/DDBJ databases">
        <title>Draft genome sequence of rust myrtle Austropuccinia psidii MF-1, a brazilian biotype.</title>
        <authorList>
            <person name="Quecine M.C."/>
            <person name="Pachon D.M.R."/>
            <person name="Bonatelli M.L."/>
            <person name="Correr F.H."/>
            <person name="Franceschini L.M."/>
            <person name="Leite T.F."/>
            <person name="Margarido G.R.A."/>
            <person name="Almeida C.A."/>
            <person name="Ferrarezi J.A."/>
            <person name="Labate C.A."/>
        </authorList>
    </citation>
    <scope>NUCLEOTIDE SEQUENCE</scope>
    <source>
        <strain evidence="2">MF-1</strain>
    </source>
</reference>
<dbReference type="AlphaFoldDB" id="A0A9Q3EPJ2"/>
<dbReference type="Proteomes" id="UP000765509">
    <property type="component" value="Unassembled WGS sequence"/>
</dbReference>
<organism evidence="2 3">
    <name type="scientific">Austropuccinia psidii MF-1</name>
    <dbReference type="NCBI Taxonomy" id="1389203"/>
    <lineage>
        <taxon>Eukaryota</taxon>
        <taxon>Fungi</taxon>
        <taxon>Dikarya</taxon>
        <taxon>Basidiomycota</taxon>
        <taxon>Pucciniomycotina</taxon>
        <taxon>Pucciniomycetes</taxon>
        <taxon>Pucciniales</taxon>
        <taxon>Sphaerophragmiaceae</taxon>
        <taxon>Austropuccinia</taxon>
    </lineage>
</organism>
<protein>
    <submittedName>
        <fullName evidence="2">Uncharacterized protein</fullName>
    </submittedName>
</protein>
<accession>A0A9Q3EPJ2</accession>
<feature type="compositionally biased region" description="Low complexity" evidence="1">
    <location>
        <begin position="31"/>
        <end position="50"/>
    </location>
</feature>